<evidence type="ECO:0000256" key="1">
    <source>
        <dbReference type="ARBA" id="ARBA00004651"/>
    </source>
</evidence>
<dbReference type="Pfam" id="PF02537">
    <property type="entry name" value="CRCB"/>
    <property type="match status" value="1"/>
</dbReference>
<feature type="transmembrane region" description="Helical" evidence="11">
    <location>
        <begin position="63"/>
        <end position="83"/>
    </location>
</feature>
<name>A0A7C3EAW2_9SPIR</name>
<feature type="transmembrane region" description="Helical" evidence="11">
    <location>
        <begin position="103"/>
        <end position="122"/>
    </location>
</feature>
<evidence type="ECO:0000256" key="7">
    <source>
        <dbReference type="ARBA" id="ARBA00023136"/>
    </source>
</evidence>
<evidence type="ECO:0000256" key="3">
    <source>
        <dbReference type="ARBA" id="ARBA00022519"/>
    </source>
</evidence>
<sequence>MNILAVLLGGGTGAVSRYLLSRYIAEHSTAPIPLGTLAVNLIGSFFIGLFFQAFKESTASPAFRLLITTGFLGGFTTFSTYALETINLAEEHEFGYTLLNLALNNGLGLLAVIFGMLSFSVLKSLVTGGFHA</sequence>
<evidence type="ECO:0000256" key="5">
    <source>
        <dbReference type="ARBA" id="ARBA00022989"/>
    </source>
</evidence>
<feature type="transmembrane region" description="Helical" evidence="11">
    <location>
        <begin position="32"/>
        <end position="51"/>
    </location>
</feature>
<organism evidence="12">
    <name type="scientific">Gracilinema caldarium</name>
    <dbReference type="NCBI Taxonomy" id="215591"/>
    <lineage>
        <taxon>Bacteria</taxon>
        <taxon>Pseudomonadati</taxon>
        <taxon>Spirochaetota</taxon>
        <taxon>Spirochaetia</taxon>
        <taxon>Spirochaetales</taxon>
        <taxon>Breznakiellaceae</taxon>
        <taxon>Gracilinema</taxon>
    </lineage>
</organism>
<dbReference type="GO" id="GO:0140114">
    <property type="term" value="P:cellular detoxification of fluoride"/>
    <property type="evidence" value="ECO:0007669"/>
    <property type="project" value="UniProtKB-UniRule"/>
</dbReference>
<dbReference type="GO" id="GO:0062054">
    <property type="term" value="F:fluoride channel activity"/>
    <property type="evidence" value="ECO:0007669"/>
    <property type="project" value="UniProtKB-UniRule"/>
</dbReference>
<protein>
    <recommendedName>
        <fullName evidence="11">Fluoride-specific ion channel FluC</fullName>
    </recommendedName>
</protein>
<keyword evidence="5 11" id="KW-1133">Transmembrane helix</keyword>
<dbReference type="PANTHER" id="PTHR28259:SF1">
    <property type="entry name" value="FLUORIDE EXPORT PROTEIN 1-RELATED"/>
    <property type="match status" value="1"/>
</dbReference>
<evidence type="ECO:0000256" key="11">
    <source>
        <dbReference type="HAMAP-Rule" id="MF_00454"/>
    </source>
</evidence>
<dbReference type="EMBL" id="DSVL01000351">
    <property type="protein sequence ID" value="HFH30096.1"/>
    <property type="molecule type" value="Genomic_DNA"/>
</dbReference>
<comment type="caution">
    <text evidence="12">The sequence shown here is derived from an EMBL/GenBank/DDBJ whole genome shotgun (WGS) entry which is preliminary data.</text>
</comment>
<dbReference type="AlphaFoldDB" id="A0A7C3EAW2"/>
<keyword evidence="2 11" id="KW-1003">Cell membrane</keyword>
<keyword evidence="4 11" id="KW-0812">Transmembrane</keyword>
<dbReference type="GO" id="GO:0046872">
    <property type="term" value="F:metal ion binding"/>
    <property type="evidence" value="ECO:0007669"/>
    <property type="project" value="UniProtKB-KW"/>
</dbReference>
<evidence type="ECO:0000256" key="4">
    <source>
        <dbReference type="ARBA" id="ARBA00022692"/>
    </source>
</evidence>
<keyword evidence="11" id="KW-0479">Metal-binding</keyword>
<dbReference type="GO" id="GO:0005886">
    <property type="term" value="C:plasma membrane"/>
    <property type="evidence" value="ECO:0007669"/>
    <property type="project" value="UniProtKB-SubCell"/>
</dbReference>
<evidence type="ECO:0000256" key="9">
    <source>
        <dbReference type="ARBA" id="ARBA00035120"/>
    </source>
</evidence>
<evidence type="ECO:0000256" key="8">
    <source>
        <dbReference type="ARBA" id="ARBA00023303"/>
    </source>
</evidence>
<evidence type="ECO:0000256" key="2">
    <source>
        <dbReference type="ARBA" id="ARBA00022475"/>
    </source>
</evidence>
<keyword evidence="3" id="KW-0997">Cell inner membrane</keyword>
<comment type="similarity">
    <text evidence="9 11">Belongs to the fluoride channel Fluc/FEX (TC 1.A.43) family.</text>
</comment>
<keyword evidence="11" id="KW-0813">Transport</keyword>
<keyword evidence="7 11" id="KW-0472">Membrane</keyword>
<feature type="binding site" evidence="11">
    <location>
        <position position="73"/>
    </location>
    <ligand>
        <name>Na(+)</name>
        <dbReference type="ChEBI" id="CHEBI:29101"/>
        <note>structural</note>
    </ligand>
</feature>
<dbReference type="PANTHER" id="PTHR28259">
    <property type="entry name" value="FLUORIDE EXPORT PROTEIN 1-RELATED"/>
    <property type="match status" value="1"/>
</dbReference>
<comment type="catalytic activity">
    <reaction evidence="10">
        <text>fluoride(in) = fluoride(out)</text>
        <dbReference type="Rhea" id="RHEA:76159"/>
        <dbReference type="ChEBI" id="CHEBI:17051"/>
    </reaction>
    <physiologicalReaction direction="left-to-right" evidence="10">
        <dbReference type="Rhea" id="RHEA:76160"/>
    </physiologicalReaction>
</comment>
<keyword evidence="11" id="KW-0915">Sodium</keyword>
<evidence type="ECO:0000313" key="12">
    <source>
        <dbReference type="EMBL" id="HFH30096.1"/>
    </source>
</evidence>
<comment type="subcellular location">
    <subcellularLocation>
        <location evidence="1 11">Cell membrane</location>
        <topology evidence="1 11">Multi-pass membrane protein</topology>
    </subcellularLocation>
</comment>
<dbReference type="InterPro" id="IPR003691">
    <property type="entry name" value="FluC"/>
</dbReference>
<dbReference type="HAMAP" id="MF_00454">
    <property type="entry name" value="FluC"/>
    <property type="match status" value="1"/>
</dbReference>
<comment type="activity regulation">
    <text evidence="11">Na(+) is not transported, but it plays an essential structural role and its presence is essential for fluoride channel function.</text>
</comment>
<keyword evidence="8 11" id="KW-0407">Ion channel</keyword>
<evidence type="ECO:0000256" key="10">
    <source>
        <dbReference type="ARBA" id="ARBA00035585"/>
    </source>
</evidence>
<accession>A0A7C3EAW2</accession>
<comment type="function">
    <text evidence="11">Fluoride-specific ion channel. Important for reducing fluoride concentration in the cell, thus reducing its toxicity.</text>
</comment>
<proteinExistence type="inferred from homology"/>
<gene>
    <name evidence="11 12" type="primary">crcB</name>
    <name evidence="11" type="synonym">fluC</name>
    <name evidence="12" type="ORF">ENS59_11430</name>
</gene>
<evidence type="ECO:0000256" key="6">
    <source>
        <dbReference type="ARBA" id="ARBA00023065"/>
    </source>
</evidence>
<keyword evidence="6 11" id="KW-0406">Ion transport</keyword>
<feature type="binding site" evidence="11">
    <location>
        <position position="76"/>
    </location>
    <ligand>
        <name>Na(+)</name>
        <dbReference type="ChEBI" id="CHEBI:29101"/>
        <note>structural</note>
    </ligand>
</feature>
<dbReference type="NCBIfam" id="TIGR00494">
    <property type="entry name" value="crcB"/>
    <property type="match status" value="1"/>
</dbReference>
<reference evidence="12" key="1">
    <citation type="journal article" date="2020" name="mSystems">
        <title>Genome- and Community-Level Interaction Insights into Carbon Utilization and Element Cycling Functions of Hydrothermarchaeota in Hydrothermal Sediment.</title>
        <authorList>
            <person name="Zhou Z."/>
            <person name="Liu Y."/>
            <person name="Xu W."/>
            <person name="Pan J."/>
            <person name="Luo Z.H."/>
            <person name="Li M."/>
        </authorList>
    </citation>
    <scope>NUCLEOTIDE SEQUENCE [LARGE SCALE GENOMIC DNA]</scope>
    <source>
        <strain evidence="12">SpSt-503</strain>
    </source>
</reference>